<accession>A0A7J8I9Z1</accession>
<dbReference type="Proteomes" id="UP000550707">
    <property type="component" value="Unassembled WGS sequence"/>
</dbReference>
<proteinExistence type="predicted"/>
<reference evidence="1 2" key="1">
    <citation type="journal article" date="2020" name="Nature">
        <title>Six reference-quality genomes reveal evolution of bat adaptations.</title>
        <authorList>
            <person name="Jebb D."/>
            <person name="Huang Z."/>
            <person name="Pippel M."/>
            <person name="Hughes G.M."/>
            <person name="Lavrichenko K."/>
            <person name="Devanna P."/>
            <person name="Winkler S."/>
            <person name="Jermiin L.S."/>
            <person name="Skirmuntt E.C."/>
            <person name="Katzourakis A."/>
            <person name="Burkitt-Gray L."/>
            <person name="Ray D.A."/>
            <person name="Sullivan K.A.M."/>
            <person name="Roscito J.G."/>
            <person name="Kirilenko B.M."/>
            <person name="Davalos L.M."/>
            <person name="Corthals A.P."/>
            <person name="Power M.L."/>
            <person name="Jones G."/>
            <person name="Ransome R.D."/>
            <person name="Dechmann D.K.N."/>
            <person name="Locatelli A.G."/>
            <person name="Puechmaille S.J."/>
            <person name="Fedrigo O."/>
            <person name="Jarvis E.D."/>
            <person name="Hiller M."/>
            <person name="Vernes S.C."/>
            <person name="Myers E.W."/>
            <person name="Teeling E.C."/>
        </authorList>
    </citation>
    <scope>NUCLEOTIDE SEQUENCE [LARGE SCALE GENOMIC DNA]</scope>
    <source>
        <strain evidence="1">MMolMol1</strain>
        <tissue evidence="1">Muscle</tissue>
    </source>
</reference>
<organism evidence="1 2">
    <name type="scientific">Molossus molossus</name>
    <name type="common">Pallas' mastiff bat</name>
    <name type="synonym">Vespertilio molossus</name>
    <dbReference type="NCBI Taxonomy" id="27622"/>
    <lineage>
        <taxon>Eukaryota</taxon>
        <taxon>Metazoa</taxon>
        <taxon>Chordata</taxon>
        <taxon>Craniata</taxon>
        <taxon>Vertebrata</taxon>
        <taxon>Euteleostomi</taxon>
        <taxon>Mammalia</taxon>
        <taxon>Eutheria</taxon>
        <taxon>Laurasiatheria</taxon>
        <taxon>Chiroptera</taxon>
        <taxon>Yangochiroptera</taxon>
        <taxon>Molossidae</taxon>
        <taxon>Molossus</taxon>
    </lineage>
</organism>
<gene>
    <name evidence="1" type="ORF">HJG59_010616</name>
</gene>
<keyword evidence="2" id="KW-1185">Reference proteome</keyword>
<dbReference type="AlphaFoldDB" id="A0A7J8I9Z1"/>
<protein>
    <submittedName>
        <fullName evidence="1">Uncharacterized protein</fullName>
    </submittedName>
</protein>
<name>A0A7J8I9Z1_MOLMO</name>
<evidence type="ECO:0000313" key="1">
    <source>
        <dbReference type="EMBL" id="KAF6480792.1"/>
    </source>
</evidence>
<dbReference type="EMBL" id="JACASF010000004">
    <property type="protein sequence ID" value="KAF6480792.1"/>
    <property type="molecule type" value="Genomic_DNA"/>
</dbReference>
<evidence type="ECO:0000313" key="2">
    <source>
        <dbReference type="Proteomes" id="UP000550707"/>
    </source>
</evidence>
<sequence>MEQIFPEPLLCAKHHGFAEIRCDTVPALKPLTAIGQNTKCSDMQVLQRLDQGTEELVTTGAFLLFLAQPTPAIASRACCSFCEDHSTPNHHKRLCSNVTLPAAF</sequence>
<comment type="caution">
    <text evidence="1">The sequence shown here is derived from an EMBL/GenBank/DDBJ whole genome shotgun (WGS) entry which is preliminary data.</text>
</comment>